<protein>
    <submittedName>
        <fullName evidence="2">Uncharacterized protein</fullName>
    </submittedName>
</protein>
<evidence type="ECO:0000256" key="1">
    <source>
        <dbReference type="SAM" id="MobiDB-lite"/>
    </source>
</evidence>
<feature type="region of interest" description="Disordered" evidence="1">
    <location>
        <begin position="1"/>
        <end position="28"/>
    </location>
</feature>
<accession>A0A1V2H3Z2</accession>
<reference evidence="2 3" key="1">
    <citation type="submission" date="2016-10" db="EMBL/GenBank/DDBJ databases">
        <title>Draft Genome sequence of Roseomonas sp. strain M3.</title>
        <authorList>
            <person name="Subhash Y."/>
            <person name="Lee S."/>
        </authorList>
    </citation>
    <scope>NUCLEOTIDE SEQUENCE [LARGE SCALE GENOMIC DNA]</scope>
    <source>
        <strain evidence="2 3">M3</strain>
    </source>
</reference>
<proteinExistence type="predicted"/>
<sequence>MCPPLKAEILRQPDPQSSTLSAQPGGQAELARRSALMQVPGQAAPAASSGTRLGIEPPVRAKSWFDKV</sequence>
<dbReference type="RefSeq" id="WP_076957870.1">
    <property type="nucleotide sequence ID" value="NZ_MLCO01000116.1"/>
</dbReference>
<organism evidence="2 3">
    <name type="scientific">Teichococcus deserti</name>
    <dbReference type="NCBI Taxonomy" id="1817963"/>
    <lineage>
        <taxon>Bacteria</taxon>
        <taxon>Pseudomonadati</taxon>
        <taxon>Pseudomonadota</taxon>
        <taxon>Alphaproteobacteria</taxon>
        <taxon>Acetobacterales</taxon>
        <taxon>Roseomonadaceae</taxon>
        <taxon>Roseomonas</taxon>
    </lineage>
</organism>
<dbReference type="Proteomes" id="UP000188879">
    <property type="component" value="Unassembled WGS sequence"/>
</dbReference>
<dbReference type="AlphaFoldDB" id="A0A1V2H3Z2"/>
<comment type="caution">
    <text evidence="2">The sequence shown here is derived from an EMBL/GenBank/DDBJ whole genome shotgun (WGS) entry which is preliminary data.</text>
</comment>
<dbReference type="EMBL" id="MLCO01000116">
    <property type="protein sequence ID" value="ONG53125.1"/>
    <property type="molecule type" value="Genomic_DNA"/>
</dbReference>
<name>A0A1V2H3Z2_9PROT</name>
<gene>
    <name evidence="2" type="ORF">BKE38_13480</name>
</gene>
<keyword evidence="3" id="KW-1185">Reference proteome</keyword>
<feature type="compositionally biased region" description="Polar residues" evidence="1">
    <location>
        <begin position="14"/>
        <end position="24"/>
    </location>
</feature>
<evidence type="ECO:0000313" key="2">
    <source>
        <dbReference type="EMBL" id="ONG53125.1"/>
    </source>
</evidence>
<evidence type="ECO:0000313" key="3">
    <source>
        <dbReference type="Proteomes" id="UP000188879"/>
    </source>
</evidence>